<keyword evidence="2" id="KW-1185">Reference proteome</keyword>
<reference evidence="1 2" key="1">
    <citation type="submission" date="2023-02" db="EMBL/GenBank/DDBJ databases">
        <title>Dictyobacter halimunensis sp. nov., a new member of the class Ktedonobacteria from forest soil in a geothermal area.</title>
        <authorList>
            <person name="Rachmania M.K."/>
            <person name="Ningsih F."/>
            <person name="Sakai Y."/>
            <person name="Yabe S."/>
            <person name="Yokota A."/>
            <person name="Sjamsuridzal W."/>
        </authorList>
    </citation>
    <scope>NUCLEOTIDE SEQUENCE [LARGE SCALE GENOMIC DNA]</scope>
    <source>
        <strain evidence="1 2">S3.2.2.5</strain>
    </source>
</reference>
<evidence type="ECO:0008006" key="3">
    <source>
        <dbReference type="Google" id="ProtNLM"/>
    </source>
</evidence>
<proteinExistence type="predicted"/>
<evidence type="ECO:0000313" key="2">
    <source>
        <dbReference type="Proteomes" id="UP001344906"/>
    </source>
</evidence>
<protein>
    <recommendedName>
        <fullName evidence="3">Glutamate--cysteine ligase</fullName>
    </recommendedName>
</protein>
<dbReference type="RefSeq" id="WP_338249651.1">
    <property type="nucleotide sequence ID" value="NZ_BSRI01000001.1"/>
</dbReference>
<dbReference type="InterPro" id="IPR014746">
    <property type="entry name" value="Gln_synth/guanido_kin_cat_dom"/>
</dbReference>
<organism evidence="1 2">
    <name type="scientific">Dictyobacter halimunensis</name>
    <dbReference type="NCBI Taxonomy" id="3026934"/>
    <lineage>
        <taxon>Bacteria</taxon>
        <taxon>Bacillati</taxon>
        <taxon>Chloroflexota</taxon>
        <taxon>Ktedonobacteria</taxon>
        <taxon>Ktedonobacterales</taxon>
        <taxon>Dictyobacteraceae</taxon>
        <taxon>Dictyobacter</taxon>
    </lineage>
</organism>
<dbReference type="EMBL" id="BSRI01000001">
    <property type="protein sequence ID" value="GLV55369.1"/>
    <property type="molecule type" value="Genomic_DNA"/>
</dbReference>
<comment type="caution">
    <text evidence="1">The sequence shown here is derived from an EMBL/GenBank/DDBJ whole genome shotgun (WGS) entry which is preliminary data.</text>
</comment>
<accession>A0ABQ6FSH3</accession>
<dbReference type="SUPFAM" id="SSF55931">
    <property type="entry name" value="Glutamine synthetase/guanido kinase"/>
    <property type="match status" value="1"/>
</dbReference>
<name>A0ABQ6FSH3_9CHLR</name>
<sequence>MFRFGIEHEVAFLDRQGHFVDFLSTPFATLQAIVDELPQYGGDEKHLRIGDAGIRVKRWYIEGFERFSEGGELTDCLPKGIEIRTTIHSSIEAAVNELRTNFHLLQAVAARHGFLPVLTSHNPYQTSFVPDPPLCAYEQQLLHQSPEDLSALLSMVTYGPDLNFSIEALPVERMIDLGRKLTYYSPYIVPWSFSSPFYNGHLWEGFSVRTFQRTGRRPAVQVFLDQPTDLIESDPSLTKLARCPAEIGRIEFKACDSCADFSLYAALLTLLKGLVLDRTLPGRATVPDRGLHQRAARFGFAQHDLFTGAQTVLNASAEALGSDPDMRFLAPLFHLLRHQITPAHQMVQAFRRTNSIEATLRETYQMALALSMRK</sequence>
<gene>
    <name evidence="1" type="ORF">KDH_22160</name>
</gene>
<evidence type="ECO:0000313" key="1">
    <source>
        <dbReference type="EMBL" id="GLV55369.1"/>
    </source>
</evidence>
<dbReference type="Gene3D" id="3.30.590.20">
    <property type="match status" value="1"/>
</dbReference>
<dbReference type="Proteomes" id="UP001344906">
    <property type="component" value="Unassembled WGS sequence"/>
</dbReference>